<dbReference type="Proteomes" id="UP000309601">
    <property type="component" value="Unassembled WGS sequence"/>
</dbReference>
<evidence type="ECO:0000313" key="6">
    <source>
        <dbReference type="EMBL" id="TIC67449.1"/>
    </source>
</evidence>
<reference evidence="6 7" key="1">
    <citation type="submission" date="2019-03" db="EMBL/GenBank/DDBJ databases">
        <title>Sequencing 25 genomes of Wallemia mellicola.</title>
        <authorList>
            <person name="Gostincar C."/>
        </authorList>
    </citation>
    <scope>NUCLEOTIDE SEQUENCE [LARGE SCALE GENOMIC DNA]</scope>
    <source>
        <strain evidence="6 7">EXF-1274</strain>
    </source>
</reference>
<evidence type="ECO:0000313" key="7">
    <source>
        <dbReference type="Proteomes" id="UP000309601"/>
    </source>
</evidence>
<name>A0AB38MN61_9BASI</name>
<dbReference type="GO" id="GO:0005886">
    <property type="term" value="C:plasma membrane"/>
    <property type="evidence" value="ECO:0007669"/>
    <property type="project" value="TreeGrafter"/>
</dbReference>
<feature type="transmembrane region" description="Helical" evidence="5">
    <location>
        <begin position="213"/>
        <end position="232"/>
    </location>
</feature>
<gene>
    <name evidence="6" type="ORF">E3Q02_01476</name>
</gene>
<evidence type="ECO:0000256" key="4">
    <source>
        <dbReference type="ARBA" id="ARBA00023136"/>
    </source>
</evidence>
<dbReference type="EMBL" id="SPRW01000012">
    <property type="protein sequence ID" value="TIC67449.1"/>
    <property type="molecule type" value="Genomic_DNA"/>
</dbReference>
<evidence type="ECO:0000256" key="5">
    <source>
        <dbReference type="SAM" id="Phobius"/>
    </source>
</evidence>
<dbReference type="GO" id="GO:0000324">
    <property type="term" value="C:fungal-type vacuole"/>
    <property type="evidence" value="ECO:0007669"/>
    <property type="project" value="TreeGrafter"/>
</dbReference>
<comment type="subcellular location">
    <subcellularLocation>
        <location evidence="1">Membrane</location>
        <topology evidence="1">Multi-pass membrane protein</topology>
    </subcellularLocation>
</comment>
<sequence>MSDNSSAYNYDTEDGFPTLSATVTFTVFFALFTAAHIIQAGWKKQFWLYGTIVIFGLLEVIGWAARCTHARTGYIIQTSLLVISPCFLTAFIYYDLKHVIHLYGPKYSLLPAKTAGWLFIVIDIICILIQAAGGGIAASASSGNSDDPEGSADTMKLGSHIVLAGIILQLVTVFVYSCFLAEFCFRYYTNKAARSTYTTAAVIRLSSREQLKLKLRLGMLSIISVLVLWRSAFRVAELNGGWEGELMQNQDAFDANDGVPMLLSLIVCSFLHIGWLNPEKEMMRSKQDSYTSTEDKHELV</sequence>
<dbReference type="InterPro" id="IPR007568">
    <property type="entry name" value="RTA1"/>
</dbReference>
<feature type="transmembrane region" description="Helical" evidence="5">
    <location>
        <begin position="160"/>
        <end position="185"/>
    </location>
</feature>
<feature type="transmembrane region" description="Helical" evidence="5">
    <location>
        <begin position="115"/>
        <end position="140"/>
    </location>
</feature>
<accession>A0AB38MN61</accession>
<feature type="transmembrane region" description="Helical" evidence="5">
    <location>
        <begin position="46"/>
        <end position="66"/>
    </location>
</feature>
<dbReference type="PANTHER" id="PTHR31465">
    <property type="entry name" value="PROTEIN RTA1-RELATED"/>
    <property type="match status" value="1"/>
</dbReference>
<organism evidence="6 7">
    <name type="scientific">Wallemia mellicola</name>
    <dbReference type="NCBI Taxonomy" id="1708541"/>
    <lineage>
        <taxon>Eukaryota</taxon>
        <taxon>Fungi</taxon>
        <taxon>Dikarya</taxon>
        <taxon>Basidiomycota</taxon>
        <taxon>Wallemiomycotina</taxon>
        <taxon>Wallemiomycetes</taxon>
        <taxon>Wallemiales</taxon>
        <taxon>Wallemiaceae</taxon>
        <taxon>Wallemia</taxon>
    </lineage>
</organism>
<evidence type="ECO:0000256" key="1">
    <source>
        <dbReference type="ARBA" id="ARBA00004141"/>
    </source>
</evidence>
<proteinExistence type="predicted"/>
<keyword evidence="4 5" id="KW-0472">Membrane</keyword>
<evidence type="ECO:0000256" key="2">
    <source>
        <dbReference type="ARBA" id="ARBA00022692"/>
    </source>
</evidence>
<dbReference type="Pfam" id="PF04479">
    <property type="entry name" value="RTA1"/>
    <property type="match status" value="1"/>
</dbReference>
<dbReference type="AlphaFoldDB" id="A0AB38MN61"/>
<evidence type="ECO:0000256" key="3">
    <source>
        <dbReference type="ARBA" id="ARBA00022989"/>
    </source>
</evidence>
<dbReference type="PANTHER" id="PTHR31465:SF9">
    <property type="entry name" value="SPHINGOID LONG-CHAIN BASE TRANSPORTER RSB1"/>
    <property type="match status" value="1"/>
</dbReference>
<protein>
    <submittedName>
        <fullName evidence="6">RTA1-domain-containing protein</fullName>
    </submittedName>
</protein>
<comment type="caution">
    <text evidence="6">The sequence shown here is derived from an EMBL/GenBank/DDBJ whole genome shotgun (WGS) entry which is preliminary data.</text>
</comment>
<keyword evidence="2 5" id="KW-0812">Transmembrane</keyword>
<feature type="transmembrane region" description="Helical" evidence="5">
    <location>
        <begin position="72"/>
        <end position="94"/>
    </location>
</feature>
<feature type="transmembrane region" description="Helical" evidence="5">
    <location>
        <begin position="258"/>
        <end position="276"/>
    </location>
</feature>
<feature type="transmembrane region" description="Helical" evidence="5">
    <location>
        <begin position="15"/>
        <end position="34"/>
    </location>
</feature>
<keyword evidence="3 5" id="KW-1133">Transmembrane helix</keyword>